<keyword evidence="2" id="KW-1185">Reference proteome</keyword>
<proteinExistence type="predicted"/>
<reference evidence="1 2" key="1">
    <citation type="journal article" date="2017" name="ISME J.">
        <title>An acid-tolerant ammonia-oxidizing ?-proteobacterium from soil.</title>
        <authorList>
            <person name="Hayatsu M."/>
            <person name="Tago K."/>
            <person name="Uchiyama I."/>
            <person name="Toyoda A."/>
            <person name="Wang Y."/>
            <person name="Shimomura Y."/>
            <person name="Okubo T."/>
            <person name="Kurisu F."/>
            <person name="Hirono Y."/>
            <person name="Nonaka K."/>
            <person name="Akiyama H."/>
            <person name="Itoh T."/>
            <person name="Takami H."/>
        </authorList>
    </citation>
    <scope>NUCLEOTIDE SEQUENCE [LARGE SCALE GENOMIC DNA]</scope>
    <source>
        <strain evidence="1 2">TAO100</strain>
    </source>
</reference>
<sequence>MDKKINDGMLFVAHWTHNPDNCPGRSQEGAQMLIDFWANRKTAEKKGIKILGAYVAATEHIYYIIVQAKDYQSMLEFFEPLIPTQKGAIHPVTTMDEWTTFIQPK</sequence>
<evidence type="ECO:0000313" key="2">
    <source>
        <dbReference type="Proteomes" id="UP000243679"/>
    </source>
</evidence>
<dbReference type="KEGG" id="ntt:TAO_0445"/>
<dbReference type="Proteomes" id="UP000243679">
    <property type="component" value="Chromosome"/>
</dbReference>
<protein>
    <submittedName>
        <fullName evidence="1">Hypothetical conserved protein</fullName>
    </submittedName>
</protein>
<evidence type="ECO:0000313" key="1">
    <source>
        <dbReference type="EMBL" id="BAW79815.1"/>
    </source>
</evidence>
<organism evidence="1 2">
    <name type="scientific">Candidatus Nitrosoglobus terrae</name>
    <dbReference type="NCBI Taxonomy" id="1630141"/>
    <lineage>
        <taxon>Bacteria</taxon>
        <taxon>Pseudomonadati</taxon>
        <taxon>Pseudomonadota</taxon>
        <taxon>Gammaproteobacteria</taxon>
        <taxon>Chromatiales</taxon>
        <taxon>Chromatiaceae</taxon>
        <taxon>Candidatus Nitrosoglobus</taxon>
    </lineage>
</organism>
<dbReference type="EMBL" id="AP014836">
    <property type="protein sequence ID" value="BAW79815.1"/>
    <property type="molecule type" value="Genomic_DNA"/>
</dbReference>
<dbReference type="AlphaFoldDB" id="A0A1Q2SKZ0"/>
<dbReference type="OrthoDB" id="285225at2"/>
<gene>
    <name evidence="1" type="ORF">TAO_0445</name>
</gene>
<name>A0A1Q2SKZ0_9GAMM</name>
<dbReference type="InterPro" id="IPR021734">
    <property type="entry name" value="DUF3303"/>
</dbReference>
<accession>A0A1Q2SKZ0</accession>
<dbReference type="Pfam" id="PF11746">
    <property type="entry name" value="DUF3303"/>
    <property type="match status" value="1"/>
</dbReference>